<keyword evidence="3" id="KW-1185">Reference proteome</keyword>
<evidence type="ECO:0000313" key="3">
    <source>
        <dbReference type="Proteomes" id="UP000887159"/>
    </source>
</evidence>
<sequence>MHFYFFSHGPNKAKAQRKKEKALKSTSEGKGKQNAAPKNTSFTIFSNHPFMDEASRIGSSQWKSDRTYFSACHPLHVDVLLNITIRPPPTSPFSHSSHPVIQTPY</sequence>
<gene>
    <name evidence="2" type="ORF">TNCV_2505151</name>
</gene>
<evidence type="ECO:0000256" key="1">
    <source>
        <dbReference type="SAM" id="MobiDB-lite"/>
    </source>
</evidence>
<dbReference type="EMBL" id="BMAU01021422">
    <property type="protein sequence ID" value="GFY34212.1"/>
    <property type="molecule type" value="Genomic_DNA"/>
</dbReference>
<feature type="region of interest" description="Disordered" evidence="1">
    <location>
        <begin position="1"/>
        <end position="40"/>
    </location>
</feature>
<dbReference type="AlphaFoldDB" id="A0A8X6WGP8"/>
<reference evidence="2" key="1">
    <citation type="submission" date="2020-08" db="EMBL/GenBank/DDBJ databases">
        <title>Multicomponent nature underlies the extraordinary mechanical properties of spider dragline silk.</title>
        <authorList>
            <person name="Kono N."/>
            <person name="Nakamura H."/>
            <person name="Mori M."/>
            <person name="Yoshida Y."/>
            <person name="Ohtoshi R."/>
            <person name="Malay A.D."/>
            <person name="Moran D.A.P."/>
            <person name="Tomita M."/>
            <person name="Numata K."/>
            <person name="Arakawa K."/>
        </authorList>
    </citation>
    <scope>NUCLEOTIDE SEQUENCE</scope>
</reference>
<protein>
    <submittedName>
        <fullName evidence="2">Uncharacterized protein</fullName>
    </submittedName>
</protein>
<dbReference type="Proteomes" id="UP000887159">
    <property type="component" value="Unassembled WGS sequence"/>
</dbReference>
<organism evidence="2 3">
    <name type="scientific">Trichonephila clavipes</name>
    <name type="common">Golden silk orbweaver</name>
    <name type="synonym">Nephila clavipes</name>
    <dbReference type="NCBI Taxonomy" id="2585209"/>
    <lineage>
        <taxon>Eukaryota</taxon>
        <taxon>Metazoa</taxon>
        <taxon>Ecdysozoa</taxon>
        <taxon>Arthropoda</taxon>
        <taxon>Chelicerata</taxon>
        <taxon>Arachnida</taxon>
        <taxon>Araneae</taxon>
        <taxon>Araneomorphae</taxon>
        <taxon>Entelegynae</taxon>
        <taxon>Araneoidea</taxon>
        <taxon>Nephilidae</taxon>
        <taxon>Trichonephila</taxon>
    </lineage>
</organism>
<accession>A0A8X6WGP8</accession>
<evidence type="ECO:0000313" key="2">
    <source>
        <dbReference type="EMBL" id="GFY34212.1"/>
    </source>
</evidence>
<name>A0A8X6WGP8_TRICX</name>
<proteinExistence type="predicted"/>
<comment type="caution">
    <text evidence="2">The sequence shown here is derived from an EMBL/GenBank/DDBJ whole genome shotgun (WGS) entry which is preliminary data.</text>
</comment>